<dbReference type="Pfam" id="PF03808">
    <property type="entry name" value="Glyco_tran_WecG"/>
    <property type="match status" value="1"/>
</dbReference>
<organism evidence="3 4">
    <name type="scientific">Oceanobacillus profundus</name>
    <dbReference type="NCBI Taxonomy" id="372463"/>
    <lineage>
        <taxon>Bacteria</taxon>
        <taxon>Bacillati</taxon>
        <taxon>Bacillota</taxon>
        <taxon>Bacilli</taxon>
        <taxon>Bacillales</taxon>
        <taxon>Bacillaceae</taxon>
        <taxon>Oceanobacillus</taxon>
    </lineage>
</organism>
<proteinExistence type="predicted"/>
<dbReference type="PANTHER" id="PTHR34136">
    <property type="match status" value="1"/>
</dbReference>
<comment type="caution">
    <text evidence="3">The sequence shown here is derived from an EMBL/GenBank/DDBJ whole genome shotgun (WGS) entry which is preliminary data.</text>
</comment>
<evidence type="ECO:0000256" key="2">
    <source>
        <dbReference type="ARBA" id="ARBA00022679"/>
    </source>
</evidence>
<accession>A0A417YPA7</accession>
<dbReference type="EMBL" id="QWEH01000001">
    <property type="protein sequence ID" value="RHW35519.1"/>
    <property type="molecule type" value="Genomic_DNA"/>
</dbReference>
<keyword evidence="1" id="KW-0328">Glycosyltransferase</keyword>
<evidence type="ECO:0000256" key="1">
    <source>
        <dbReference type="ARBA" id="ARBA00022676"/>
    </source>
</evidence>
<dbReference type="PANTHER" id="PTHR34136:SF1">
    <property type="entry name" value="UDP-N-ACETYL-D-MANNOSAMINURONIC ACID TRANSFERASE"/>
    <property type="match status" value="1"/>
</dbReference>
<sequence>MTRVNIEQIEILNTTKKDFLHYHLYPRLNRKQQTFVVLADTATLMHAEKDRIYKQIVQSADYVVAGGEGIISAAKYKKEPFKERIEAYDVMLDLIKFAQVQGLSCYFLGGKDYINEKAVLEVEKMFPEISIAGHHHGSISIEDSQIATNMKQANPDLIFVSLKKAKQEQWIATYKNQFQKGMFIGVGDSLELLAGEREQTPRNWKKLNLEWLYRLLKKPSRFSQTMRKIGFLLRLVLNTTKLG</sequence>
<evidence type="ECO:0000313" key="3">
    <source>
        <dbReference type="EMBL" id="RHW35519.1"/>
    </source>
</evidence>
<dbReference type="NCBIfam" id="TIGR00696">
    <property type="entry name" value="wecG_tagA_cpsF"/>
    <property type="match status" value="1"/>
</dbReference>
<protein>
    <submittedName>
        <fullName evidence="3">WecB/TagA/CpsF family glycosyltransferase</fullName>
    </submittedName>
</protein>
<dbReference type="AlphaFoldDB" id="A0A417YPA7"/>
<keyword evidence="2 3" id="KW-0808">Transferase</keyword>
<dbReference type="Proteomes" id="UP000285456">
    <property type="component" value="Unassembled WGS sequence"/>
</dbReference>
<dbReference type="CDD" id="cd06533">
    <property type="entry name" value="Glyco_transf_WecG_TagA"/>
    <property type="match status" value="1"/>
</dbReference>
<dbReference type="GO" id="GO:0016758">
    <property type="term" value="F:hexosyltransferase activity"/>
    <property type="evidence" value="ECO:0007669"/>
    <property type="project" value="TreeGrafter"/>
</dbReference>
<dbReference type="RefSeq" id="WP_118888542.1">
    <property type="nucleotide sequence ID" value="NZ_PHUT01000001.1"/>
</dbReference>
<gene>
    <name evidence="3" type="ORF">D1B32_02530</name>
</gene>
<name>A0A417YPA7_9BACI</name>
<reference evidence="3 4" key="1">
    <citation type="journal article" date="2007" name="Int. J. Syst. Evol. Microbiol.">
        <title>Oceanobacillus profundus sp. nov., isolated from a deep-sea sediment core.</title>
        <authorList>
            <person name="Kim Y.G."/>
            <person name="Choi D.H."/>
            <person name="Hyun S."/>
            <person name="Cho B.C."/>
        </authorList>
    </citation>
    <scope>NUCLEOTIDE SEQUENCE [LARGE SCALE GENOMIC DNA]</scope>
    <source>
        <strain evidence="3 4">DSM 18246</strain>
    </source>
</reference>
<keyword evidence="4" id="KW-1185">Reference proteome</keyword>
<dbReference type="OrthoDB" id="9771846at2"/>
<dbReference type="InterPro" id="IPR004629">
    <property type="entry name" value="WecG_TagA_CpsF"/>
</dbReference>
<evidence type="ECO:0000313" key="4">
    <source>
        <dbReference type="Proteomes" id="UP000285456"/>
    </source>
</evidence>